<dbReference type="Pfam" id="PF03732">
    <property type="entry name" value="Retrotrans_gag"/>
    <property type="match status" value="1"/>
</dbReference>
<accession>A0A2T9ZAH8</accession>
<reference evidence="2 3" key="1">
    <citation type="journal article" date="2018" name="MBio">
        <title>Comparative Genomics Reveals the Core Gene Toolbox for the Fungus-Insect Symbiosis.</title>
        <authorList>
            <person name="Wang Y."/>
            <person name="Stata M."/>
            <person name="Wang W."/>
            <person name="Stajich J.E."/>
            <person name="White M.M."/>
            <person name="Moncalvo J.M."/>
        </authorList>
    </citation>
    <scope>NUCLEOTIDE SEQUENCE [LARGE SCALE GENOMIC DNA]</scope>
    <source>
        <strain evidence="2 3">SC-DP-2</strain>
    </source>
</reference>
<comment type="caution">
    <text evidence="2">The sequence shown here is derived from an EMBL/GenBank/DDBJ whole genome shotgun (WGS) entry which is preliminary data.</text>
</comment>
<evidence type="ECO:0000313" key="2">
    <source>
        <dbReference type="EMBL" id="PVV01588.1"/>
    </source>
</evidence>
<protein>
    <recommendedName>
        <fullName evidence="1">Retrotransposon gag domain-containing protein</fullName>
    </recommendedName>
</protein>
<sequence>MALPVRQTGANNSVSRKKSEIPIKEVVENRTIGRILEPVVFRDDSAADPERWIRRYELFARKNGWSDIDRIDIMELYLDGKALIWFERHRGTFENWVQTKTKFMEKFAGLDVELRAWKEIQELRQMDDEDIESLSIRIEKLMEKAKIEDEKVKLRCLLLSLVPKYQRIILKNRINSYSEAIKTILEEEQLDE</sequence>
<dbReference type="AlphaFoldDB" id="A0A2T9ZAH8"/>
<feature type="non-terminal residue" evidence="2">
    <location>
        <position position="192"/>
    </location>
</feature>
<dbReference type="EMBL" id="MBFS01000965">
    <property type="protein sequence ID" value="PVV01588.1"/>
    <property type="molecule type" value="Genomic_DNA"/>
</dbReference>
<organism evidence="2 3">
    <name type="scientific">Smittium megazygosporum</name>
    <dbReference type="NCBI Taxonomy" id="133381"/>
    <lineage>
        <taxon>Eukaryota</taxon>
        <taxon>Fungi</taxon>
        <taxon>Fungi incertae sedis</taxon>
        <taxon>Zoopagomycota</taxon>
        <taxon>Kickxellomycotina</taxon>
        <taxon>Harpellomycetes</taxon>
        <taxon>Harpellales</taxon>
        <taxon>Legeriomycetaceae</taxon>
        <taxon>Smittium</taxon>
    </lineage>
</organism>
<dbReference type="PANTHER" id="PTHR33223:SF6">
    <property type="entry name" value="CCHC-TYPE DOMAIN-CONTAINING PROTEIN"/>
    <property type="match status" value="1"/>
</dbReference>
<dbReference type="OrthoDB" id="5593145at2759"/>
<dbReference type="PANTHER" id="PTHR33223">
    <property type="entry name" value="CCHC-TYPE DOMAIN-CONTAINING PROTEIN"/>
    <property type="match status" value="1"/>
</dbReference>
<feature type="domain" description="Retrotransposon gag" evidence="1">
    <location>
        <begin position="74"/>
        <end position="155"/>
    </location>
</feature>
<dbReference type="InterPro" id="IPR005162">
    <property type="entry name" value="Retrotrans_gag_dom"/>
</dbReference>
<dbReference type="STRING" id="133381.A0A2T9ZAH8"/>
<evidence type="ECO:0000259" key="1">
    <source>
        <dbReference type="Pfam" id="PF03732"/>
    </source>
</evidence>
<dbReference type="Proteomes" id="UP000245609">
    <property type="component" value="Unassembled WGS sequence"/>
</dbReference>
<proteinExistence type="predicted"/>
<keyword evidence="3" id="KW-1185">Reference proteome</keyword>
<evidence type="ECO:0000313" key="3">
    <source>
        <dbReference type="Proteomes" id="UP000245609"/>
    </source>
</evidence>
<name>A0A2T9ZAH8_9FUNG</name>
<gene>
    <name evidence="2" type="ORF">BB560_003988</name>
</gene>